<keyword evidence="1" id="KW-0812">Transmembrane</keyword>
<reference evidence="2 3" key="1">
    <citation type="submission" date="2020-02" db="EMBL/GenBank/DDBJ databases">
        <title>Balneolaceae bacterium YR4-1, complete genome.</title>
        <authorList>
            <person name="Li Y."/>
            <person name="Wu S."/>
        </authorList>
    </citation>
    <scope>NUCLEOTIDE SEQUENCE [LARGE SCALE GENOMIC DNA]</scope>
    <source>
        <strain evidence="2 3">YR4-1</strain>
    </source>
</reference>
<proteinExistence type="predicted"/>
<evidence type="ECO:0000313" key="2">
    <source>
        <dbReference type="EMBL" id="NGP77767.1"/>
    </source>
</evidence>
<dbReference type="RefSeq" id="WP_165143444.1">
    <property type="nucleotide sequence ID" value="NZ_JAALLT010000004.1"/>
</dbReference>
<evidence type="ECO:0000256" key="1">
    <source>
        <dbReference type="SAM" id="Phobius"/>
    </source>
</evidence>
<dbReference type="AlphaFoldDB" id="A0A6M1T4Q5"/>
<protein>
    <submittedName>
        <fullName evidence="2">Uncharacterized protein</fullName>
    </submittedName>
</protein>
<comment type="caution">
    <text evidence="2">The sequence shown here is derived from an EMBL/GenBank/DDBJ whole genome shotgun (WGS) entry which is preliminary data.</text>
</comment>
<accession>A0A6M1T4Q5</accession>
<keyword evidence="3" id="KW-1185">Reference proteome</keyword>
<organism evidence="2 3">
    <name type="scientific">Halalkalibaculum roseum</name>
    <dbReference type="NCBI Taxonomy" id="2709311"/>
    <lineage>
        <taxon>Bacteria</taxon>
        <taxon>Pseudomonadati</taxon>
        <taxon>Balneolota</taxon>
        <taxon>Balneolia</taxon>
        <taxon>Balneolales</taxon>
        <taxon>Balneolaceae</taxon>
        <taxon>Halalkalibaculum</taxon>
    </lineage>
</organism>
<sequence>MMDNKDKVQKEVEETMKALDGVDRASTDEYFFTRLEARMSRNEEHASRLPGLSWGIAAVLIILFVNTYTLISFTGSENFDDGISEQEITALAEEYALTVPSLYEQEIDE</sequence>
<keyword evidence="1" id="KW-0472">Membrane</keyword>
<feature type="transmembrane region" description="Helical" evidence="1">
    <location>
        <begin position="49"/>
        <end position="71"/>
    </location>
</feature>
<keyword evidence="1" id="KW-1133">Transmembrane helix</keyword>
<name>A0A6M1T4Q5_9BACT</name>
<dbReference type="Proteomes" id="UP000473278">
    <property type="component" value="Unassembled WGS sequence"/>
</dbReference>
<evidence type="ECO:0000313" key="3">
    <source>
        <dbReference type="Proteomes" id="UP000473278"/>
    </source>
</evidence>
<gene>
    <name evidence="2" type="ORF">G3570_14055</name>
</gene>
<dbReference type="EMBL" id="JAALLT010000004">
    <property type="protein sequence ID" value="NGP77767.1"/>
    <property type="molecule type" value="Genomic_DNA"/>
</dbReference>